<sequence>MFGENAMEQQLMEARASLREARQNTAAAAGAERVGTLGEAADGLLRVAMDAEGRVESVYIDPTLMRGGSEYLAEQVRHAVNAALAGQASEDAGEPMPDLAAMEATIERLQDQSVRQMREISSAITDVMAKLRRD</sequence>
<name>A0A9W6WAD0_9ACTN</name>
<dbReference type="SUPFAM" id="SSF82607">
    <property type="entry name" value="YbaB-like"/>
    <property type="match status" value="1"/>
</dbReference>
<dbReference type="Gene3D" id="3.30.1310.10">
    <property type="entry name" value="Nucleoid-associated protein YbaB-like domain"/>
    <property type="match status" value="1"/>
</dbReference>
<dbReference type="Pfam" id="PF02575">
    <property type="entry name" value="YbaB_DNA_bd"/>
    <property type="match status" value="1"/>
</dbReference>
<proteinExistence type="predicted"/>
<keyword evidence="2" id="KW-1185">Reference proteome</keyword>
<dbReference type="EMBL" id="BSTX01000003">
    <property type="protein sequence ID" value="GLZ79534.1"/>
    <property type="molecule type" value="Genomic_DNA"/>
</dbReference>
<dbReference type="Proteomes" id="UP001165079">
    <property type="component" value="Unassembled WGS sequence"/>
</dbReference>
<dbReference type="InterPro" id="IPR036894">
    <property type="entry name" value="YbaB-like_sf"/>
</dbReference>
<reference evidence="1" key="1">
    <citation type="submission" date="2023-03" db="EMBL/GenBank/DDBJ databases">
        <title>Actinorhabdospora filicis NBRC 111898.</title>
        <authorList>
            <person name="Ichikawa N."/>
            <person name="Sato H."/>
            <person name="Tonouchi N."/>
        </authorList>
    </citation>
    <scope>NUCLEOTIDE SEQUENCE</scope>
    <source>
        <strain evidence="1">NBRC 111898</strain>
    </source>
</reference>
<dbReference type="InterPro" id="IPR004401">
    <property type="entry name" value="YbaB/EbfC"/>
</dbReference>
<protein>
    <recommendedName>
        <fullName evidence="3">YbaB/EbfC DNA-binding family protein</fullName>
    </recommendedName>
</protein>
<dbReference type="RefSeq" id="WP_285664686.1">
    <property type="nucleotide sequence ID" value="NZ_BSTX01000003.1"/>
</dbReference>
<evidence type="ECO:0000313" key="2">
    <source>
        <dbReference type="Proteomes" id="UP001165079"/>
    </source>
</evidence>
<dbReference type="AlphaFoldDB" id="A0A9W6WAD0"/>
<evidence type="ECO:0000313" key="1">
    <source>
        <dbReference type="EMBL" id="GLZ79534.1"/>
    </source>
</evidence>
<dbReference type="GO" id="GO:0003677">
    <property type="term" value="F:DNA binding"/>
    <property type="evidence" value="ECO:0007669"/>
    <property type="project" value="InterPro"/>
</dbReference>
<organism evidence="1 2">
    <name type="scientific">Actinorhabdospora filicis</name>
    <dbReference type="NCBI Taxonomy" id="1785913"/>
    <lineage>
        <taxon>Bacteria</taxon>
        <taxon>Bacillati</taxon>
        <taxon>Actinomycetota</taxon>
        <taxon>Actinomycetes</taxon>
        <taxon>Micromonosporales</taxon>
        <taxon>Micromonosporaceae</taxon>
        <taxon>Actinorhabdospora</taxon>
    </lineage>
</organism>
<accession>A0A9W6WAD0</accession>
<evidence type="ECO:0008006" key="3">
    <source>
        <dbReference type="Google" id="ProtNLM"/>
    </source>
</evidence>
<gene>
    <name evidence="1" type="ORF">Afil01_43410</name>
</gene>
<comment type="caution">
    <text evidence="1">The sequence shown here is derived from an EMBL/GenBank/DDBJ whole genome shotgun (WGS) entry which is preliminary data.</text>
</comment>